<accession>A0A072VFH4</accession>
<dbReference type="InterPro" id="IPR014722">
    <property type="entry name" value="Rib_uL2_dom2"/>
</dbReference>
<evidence type="ECO:0000313" key="3">
    <source>
        <dbReference type="EMBL" id="KEH40208.1"/>
    </source>
</evidence>
<dbReference type="InterPro" id="IPR036735">
    <property type="entry name" value="NGN_dom_sf"/>
</dbReference>
<dbReference type="CDD" id="cd09888">
    <property type="entry name" value="NGN_Euk"/>
    <property type="match status" value="1"/>
</dbReference>
<reference evidence="3 5" key="1">
    <citation type="journal article" date="2011" name="Nature">
        <title>The Medicago genome provides insight into the evolution of rhizobial symbioses.</title>
        <authorList>
            <person name="Young N.D."/>
            <person name="Debelle F."/>
            <person name="Oldroyd G.E."/>
            <person name="Geurts R."/>
            <person name="Cannon S.B."/>
            <person name="Udvardi M.K."/>
            <person name="Benedito V.A."/>
            <person name="Mayer K.F."/>
            <person name="Gouzy J."/>
            <person name="Schoof H."/>
            <person name="Van de Peer Y."/>
            <person name="Proost S."/>
            <person name="Cook D.R."/>
            <person name="Meyers B.C."/>
            <person name="Spannagl M."/>
            <person name="Cheung F."/>
            <person name="De Mita S."/>
            <person name="Krishnakumar V."/>
            <person name="Gundlach H."/>
            <person name="Zhou S."/>
            <person name="Mudge J."/>
            <person name="Bharti A.K."/>
            <person name="Murray J.D."/>
            <person name="Naoumkina M.A."/>
            <person name="Rosen B."/>
            <person name="Silverstein K.A."/>
            <person name="Tang H."/>
            <person name="Rombauts S."/>
            <person name="Zhao P.X."/>
            <person name="Zhou P."/>
            <person name="Barbe V."/>
            <person name="Bardou P."/>
            <person name="Bechner M."/>
            <person name="Bellec A."/>
            <person name="Berger A."/>
            <person name="Berges H."/>
            <person name="Bidwell S."/>
            <person name="Bisseling T."/>
            <person name="Choisne N."/>
            <person name="Couloux A."/>
            <person name="Denny R."/>
            <person name="Deshpande S."/>
            <person name="Dai X."/>
            <person name="Doyle J.J."/>
            <person name="Dudez A.M."/>
            <person name="Farmer A.D."/>
            <person name="Fouteau S."/>
            <person name="Franken C."/>
            <person name="Gibelin C."/>
            <person name="Gish J."/>
            <person name="Goldstein S."/>
            <person name="Gonzalez A.J."/>
            <person name="Green P.J."/>
            <person name="Hallab A."/>
            <person name="Hartog M."/>
            <person name="Hua A."/>
            <person name="Humphray S.J."/>
            <person name="Jeong D.H."/>
            <person name="Jing Y."/>
            <person name="Jocker A."/>
            <person name="Kenton S.M."/>
            <person name="Kim D.J."/>
            <person name="Klee K."/>
            <person name="Lai H."/>
            <person name="Lang C."/>
            <person name="Lin S."/>
            <person name="Macmil S.L."/>
            <person name="Magdelenat G."/>
            <person name="Matthews L."/>
            <person name="McCorrison J."/>
            <person name="Monaghan E.L."/>
            <person name="Mun J.H."/>
            <person name="Najar F.Z."/>
            <person name="Nicholson C."/>
            <person name="Noirot C."/>
            <person name="O'Bleness M."/>
            <person name="Paule C.R."/>
            <person name="Poulain J."/>
            <person name="Prion F."/>
            <person name="Qin B."/>
            <person name="Qu C."/>
            <person name="Retzel E.F."/>
            <person name="Riddle C."/>
            <person name="Sallet E."/>
            <person name="Samain S."/>
            <person name="Samson N."/>
            <person name="Sanders I."/>
            <person name="Saurat O."/>
            <person name="Scarpelli C."/>
            <person name="Schiex T."/>
            <person name="Segurens B."/>
            <person name="Severin A.J."/>
            <person name="Sherrier D.J."/>
            <person name="Shi R."/>
            <person name="Sims S."/>
            <person name="Singer S.R."/>
            <person name="Sinharoy S."/>
            <person name="Sterck L."/>
            <person name="Viollet A."/>
            <person name="Wang B.B."/>
            <person name="Wang K."/>
            <person name="Wang M."/>
            <person name="Wang X."/>
            <person name="Warfsmann J."/>
            <person name="Weissenbach J."/>
            <person name="White D.D."/>
            <person name="White J.D."/>
            <person name="Wiley G.B."/>
            <person name="Wincker P."/>
            <person name="Xing Y."/>
            <person name="Yang L."/>
            <person name="Yao Z."/>
            <person name="Ying F."/>
            <person name="Zhai J."/>
            <person name="Zhou L."/>
            <person name="Zuber A."/>
            <person name="Denarie J."/>
            <person name="Dixon R.A."/>
            <person name="May G.D."/>
            <person name="Schwartz D.C."/>
            <person name="Rogers J."/>
            <person name="Quetier F."/>
            <person name="Town C.D."/>
            <person name="Roe B.A."/>
        </authorList>
    </citation>
    <scope>NUCLEOTIDE SEQUENCE [LARGE SCALE GENOMIC DNA]</scope>
    <source>
        <strain evidence="3">A17</strain>
        <strain evidence="4 5">cv. Jemalong A17</strain>
    </source>
</reference>
<evidence type="ECO:0000256" key="1">
    <source>
        <dbReference type="ARBA" id="ARBA00023163"/>
    </source>
</evidence>
<dbReference type="GO" id="GO:0006357">
    <property type="term" value="P:regulation of transcription by RNA polymerase II"/>
    <property type="evidence" value="ECO:0007669"/>
    <property type="project" value="InterPro"/>
</dbReference>
<dbReference type="GO" id="GO:0006354">
    <property type="term" value="P:DNA-templated transcription elongation"/>
    <property type="evidence" value="ECO:0007669"/>
    <property type="project" value="InterPro"/>
</dbReference>
<dbReference type="Gene3D" id="2.30.30.30">
    <property type="match status" value="1"/>
</dbReference>
<dbReference type="Gene3D" id="3.30.70.940">
    <property type="entry name" value="NusG, N-terminal domain"/>
    <property type="match status" value="1"/>
</dbReference>
<dbReference type="PANTHER" id="PTHR11125:SF7">
    <property type="entry name" value="TRANSCRIPTION ELONGATION FACTOR SPT5"/>
    <property type="match status" value="1"/>
</dbReference>
<dbReference type="InterPro" id="IPR006645">
    <property type="entry name" value="NGN-like_dom"/>
</dbReference>
<evidence type="ECO:0000259" key="2">
    <source>
        <dbReference type="SMART" id="SM00738"/>
    </source>
</evidence>
<dbReference type="InterPro" id="IPR041973">
    <property type="entry name" value="KOW_Spt5_1"/>
</dbReference>
<dbReference type="STRING" id="3880.A0A072VFH4"/>
<reference evidence="4" key="3">
    <citation type="submission" date="2015-04" db="UniProtKB">
        <authorList>
            <consortium name="EnsemblPlants"/>
        </authorList>
    </citation>
    <scope>IDENTIFICATION</scope>
    <source>
        <strain evidence="4">cv. Jemalong A17</strain>
    </source>
</reference>
<dbReference type="AlphaFoldDB" id="A0A072VFH4"/>
<gene>
    <name evidence="3" type="ordered locus">MTR_1g023975</name>
</gene>
<feature type="domain" description="NusG-like N-terminal" evidence="2">
    <location>
        <begin position="36"/>
        <end position="125"/>
    </location>
</feature>
<dbReference type="EMBL" id="CM001217">
    <property type="protein sequence ID" value="KEH40208.1"/>
    <property type="molecule type" value="Genomic_DNA"/>
</dbReference>
<dbReference type="HOGENOM" id="CLU_1410723_0_0_1"/>
<dbReference type="PANTHER" id="PTHR11125">
    <property type="entry name" value="SUPPRESSOR OF TY 5"/>
    <property type="match status" value="1"/>
</dbReference>
<dbReference type="InterPro" id="IPR005100">
    <property type="entry name" value="NGN-domain"/>
</dbReference>
<reference evidence="3 5" key="2">
    <citation type="journal article" date="2014" name="BMC Genomics">
        <title>An improved genome release (version Mt4.0) for the model legume Medicago truncatula.</title>
        <authorList>
            <person name="Tang H."/>
            <person name="Krishnakumar V."/>
            <person name="Bidwell S."/>
            <person name="Rosen B."/>
            <person name="Chan A."/>
            <person name="Zhou S."/>
            <person name="Gentzbittel L."/>
            <person name="Childs K.L."/>
            <person name="Yandell M."/>
            <person name="Gundlach H."/>
            <person name="Mayer K.F."/>
            <person name="Schwartz D.C."/>
            <person name="Town C.D."/>
        </authorList>
    </citation>
    <scope>GENOME REANNOTATION</scope>
    <source>
        <strain evidence="3">A17</strain>
        <strain evidence="4 5">cv. Jemalong A17</strain>
    </source>
</reference>
<evidence type="ECO:0000313" key="5">
    <source>
        <dbReference type="Proteomes" id="UP000002051"/>
    </source>
</evidence>
<dbReference type="SMART" id="SM00738">
    <property type="entry name" value="NGN"/>
    <property type="match status" value="1"/>
</dbReference>
<dbReference type="FunFam" id="2.30.30.30:FF:000028">
    <property type="entry name" value="Transcription elongation factor SPT5"/>
    <property type="match status" value="1"/>
</dbReference>
<sequence>MERRIHERYGKQRLAEEYDEETTDVEQQSLLPSVRDPKLWMVKCVIGRERESAVCLMQKYINKGSDLQIRSAIALDHLKNYIYVEADKEAHVREVLYCLQRSSQYIGRQITLVPIREMTDVLSVESKAIDLARDTWIRMKIGTYKGDLAKVVNVDNVRQKVTVKLIPRIDLQALANKLEGREVVKKKTFGSSS</sequence>
<dbReference type="Proteomes" id="UP000002051">
    <property type="component" value="Unassembled WGS sequence"/>
</dbReference>
<dbReference type="FunFam" id="3.30.70.940:FF:000007">
    <property type="entry name" value="Transcription elongation factor SPT5"/>
    <property type="match status" value="1"/>
</dbReference>
<dbReference type="GO" id="GO:0032784">
    <property type="term" value="P:regulation of DNA-templated transcription elongation"/>
    <property type="evidence" value="ECO:0007669"/>
    <property type="project" value="InterPro"/>
</dbReference>
<dbReference type="Pfam" id="PF03439">
    <property type="entry name" value="Spt5-NGN"/>
    <property type="match status" value="1"/>
</dbReference>
<dbReference type="EnsemblPlants" id="KEH40208">
    <property type="protein sequence ID" value="KEH40208"/>
    <property type="gene ID" value="MTR_1g023975"/>
</dbReference>
<keyword evidence="5" id="KW-1185">Reference proteome</keyword>
<evidence type="ECO:0000313" key="4">
    <source>
        <dbReference type="EnsemblPlants" id="KEH40208"/>
    </source>
</evidence>
<dbReference type="CDD" id="cd06081">
    <property type="entry name" value="KOW_Spt5_1"/>
    <property type="match status" value="1"/>
</dbReference>
<protein>
    <submittedName>
        <fullName evidence="3">Global transcription factor group protein</fullName>
    </submittedName>
</protein>
<dbReference type="InterPro" id="IPR039659">
    <property type="entry name" value="SPT5"/>
</dbReference>
<dbReference type="InterPro" id="IPR039385">
    <property type="entry name" value="NGN_Euk"/>
</dbReference>
<name>A0A072VFH4_MEDTR</name>
<organism evidence="3 5">
    <name type="scientific">Medicago truncatula</name>
    <name type="common">Barrel medic</name>
    <name type="synonym">Medicago tribuloides</name>
    <dbReference type="NCBI Taxonomy" id="3880"/>
    <lineage>
        <taxon>Eukaryota</taxon>
        <taxon>Viridiplantae</taxon>
        <taxon>Streptophyta</taxon>
        <taxon>Embryophyta</taxon>
        <taxon>Tracheophyta</taxon>
        <taxon>Spermatophyta</taxon>
        <taxon>Magnoliopsida</taxon>
        <taxon>eudicotyledons</taxon>
        <taxon>Gunneridae</taxon>
        <taxon>Pentapetalae</taxon>
        <taxon>rosids</taxon>
        <taxon>fabids</taxon>
        <taxon>Fabales</taxon>
        <taxon>Fabaceae</taxon>
        <taxon>Papilionoideae</taxon>
        <taxon>50 kb inversion clade</taxon>
        <taxon>NPAAA clade</taxon>
        <taxon>Hologalegina</taxon>
        <taxon>IRL clade</taxon>
        <taxon>Trifolieae</taxon>
        <taxon>Medicago</taxon>
    </lineage>
</organism>
<dbReference type="Pfam" id="PF23042">
    <property type="entry name" value="KOW1_SPT5"/>
    <property type="match status" value="1"/>
</dbReference>
<keyword evidence="1" id="KW-0804">Transcription</keyword>
<proteinExistence type="predicted"/>